<dbReference type="AlphaFoldDB" id="A0A8J2BG20"/>
<dbReference type="EMBL" id="CAJNOB010000001">
    <property type="protein sequence ID" value="CAF0689705.1"/>
    <property type="molecule type" value="Genomic_DNA"/>
</dbReference>
<reference evidence="1" key="1">
    <citation type="submission" date="2021-02" db="EMBL/GenBank/DDBJ databases">
        <authorList>
            <person name="Cremers G."/>
            <person name="Picone N."/>
        </authorList>
    </citation>
    <scope>NUCLEOTIDE SEQUENCE</scope>
    <source>
        <strain evidence="1">PQ17</strain>
    </source>
</reference>
<sequence length="80" mass="8702">MERGFLKKTVFREFQSVGARKFSGTVTLGKAVVKRSSESFFLGKYAEKGGPESRELPVLKLSGRGSGRPSSGFVCFGYST</sequence>
<gene>
    <name evidence="1" type="ORF">MPNT_10326</name>
</gene>
<accession>A0A8J2BG20</accession>
<protein>
    <submittedName>
        <fullName evidence="1">Uncharacterized protein</fullName>
    </submittedName>
</protein>
<proteinExistence type="predicted"/>
<comment type="caution">
    <text evidence="1">The sequence shown here is derived from an EMBL/GenBank/DDBJ whole genome shotgun (WGS) entry which is preliminary data.</text>
</comment>
<name>A0A8J2BG20_9BACT</name>
<evidence type="ECO:0000313" key="1">
    <source>
        <dbReference type="EMBL" id="CAF0689705.1"/>
    </source>
</evidence>
<evidence type="ECO:0000313" key="2">
    <source>
        <dbReference type="Proteomes" id="UP000663859"/>
    </source>
</evidence>
<organism evidence="1 2">
    <name type="scientific">Candidatus Methylacidithermus pantelleriae</name>
    <dbReference type="NCBI Taxonomy" id="2744239"/>
    <lineage>
        <taxon>Bacteria</taxon>
        <taxon>Pseudomonadati</taxon>
        <taxon>Verrucomicrobiota</taxon>
        <taxon>Methylacidiphilae</taxon>
        <taxon>Methylacidiphilales</taxon>
        <taxon>Methylacidiphilaceae</taxon>
        <taxon>Candidatus Methylacidithermus</taxon>
    </lineage>
</organism>
<keyword evidence="2" id="KW-1185">Reference proteome</keyword>
<dbReference type="Proteomes" id="UP000663859">
    <property type="component" value="Unassembled WGS sequence"/>
</dbReference>